<gene>
    <name evidence="2" type="ORF">LKMONMHP_2984</name>
</gene>
<comment type="caution">
    <text evidence="2">The sequence shown here is derived from an EMBL/GenBank/DDBJ whole genome shotgun (WGS) entry which is preliminary data.</text>
</comment>
<feature type="transmembrane region" description="Helical" evidence="1">
    <location>
        <begin position="39"/>
        <end position="61"/>
    </location>
</feature>
<evidence type="ECO:0000313" key="3">
    <source>
        <dbReference type="Proteomes" id="UP001055156"/>
    </source>
</evidence>
<reference evidence="2" key="2">
    <citation type="submission" date="2021-08" db="EMBL/GenBank/DDBJ databases">
        <authorList>
            <person name="Tani A."/>
            <person name="Ola A."/>
            <person name="Ogura Y."/>
            <person name="Katsura K."/>
            <person name="Hayashi T."/>
        </authorList>
    </citation>
    <scope>NUCLEOTIDE SEQUENCE</scope>
    <source>
        <strain evidence="2">NBRC 15689</strain>
    </source>
</reference>
<evidence type="ECO:0000256" key="1">
    <source>
        <dbReference type="SAM" id="Phobius"/>
    </source>
</evidence>
<keyword evidence="1" id="KW-1133">Transmembrane helix</keyword>
<accession>A0ABQ4TA62</accession>
<dbReference type="EMBL" id="BPQV01000008">
    <property type="protein sequence ID" value="GJE28118.1"/>
    <property type="molecule type" value="Genomic_DNA"/>
</dbReference>
<reference evidence="2" key="1">
    <citation type="journal article" date="2021" name="Front. Microbiol.">
        <title>Comprehensive Comparative Genomics and Phenotyping of Methylobacterium Species.</title>
        <authorList>
            <person name="Alessa O."/>
            <person name="Ogura Y."/>
            <person name="Fujitani Y."/>
            <person name="Takami H."/>
            <person name="Hayashi T."/>
            <person name="Sahin N."/>
            <person name="Tani A."/>
        </authorList>
    </citation>
    <scope>NUCLEOTIDE SEQUENCE</scope>
    <source>
        <strain evidence="2">NBRC 15689</strain>
    </source>
</reference>
<dbReference type="RefSeq" id="WP_238311906.1">
    <property type="nucleotide sequence ID" value="NZ_BPQV01000008.1"/>
</dbReference>
<sequence>MTSAAAHARHLSLLRFEQAAGEAFGCPVEAEPLSRPSLFLTPTTIAFATVATAVVATIGYLV</sequence>
<name>A0ABQ4TA62_METOR</name>
<keyword evidence="1" id="KW-0472">Membrane</keyword>
<organism evidence="2 3">
    <name type="scientific">Methylobacterium organophilum</name>
    <dbReference type="NCBI Taxonomy" id="410"/>
    <lineage>
        <taxon>Bacteria</taxon>
        <taxon>Pseudomonadati</taxon>
        <taxon>Pseudomonadota</taxon>
        <taxon>Alphaproteobacteria</taxon>
        <taxon>Hyphomicrobiales</taxon>
        <taxon>Methylobacteriaceae</taxon>
        <taxon>Methylobacterium</taxon>
    </lineage>
</organism>
<evidence type="ECO:0000313" key="2">
    <source>
        <dbReference type="EMBL" id="GJE28118.1"/>
    </source>
</evidence>
<keyword evidence="1" id="KW-0812">Transmembrane</keyword>
<keyword evidence="3" id="KW-1185">Reference proteome</keyword>
<dbReference type="Proteomes" id="UP001055156">
    <property type="component" value="Unassembled WGS sequence"/>
</dbReference>
<proteinExistence type="predicted"/>
<protein>
    <submittedName>
        <fullName evidence="2">Uncharacterized protein</fullName>
    </submittedName>
</protein>